<dbReference type="AlphaFoldDB" id="A0A9D1LGN0"/>
<proteinExistence type="predicted"/>
<reference evidence="5" key="1">
    <citation type="submission" date="2020-10" db="EMBL/GenBank/DDBJ databases">
        <authorList>
            <person name="Gilroy R."/>
        </authorList>
    </citation>
    <scope>NUCLEOTIDE SEQUENCE</scope>
    <source>
        <strain evidence="5">7463</strain>
    </source>
</reference>
<dbReference type="InterPro" id="IPR036412">
    <property type="entry name" value="HAD-like_sf"/>
</dbReference>
<accession>A0A9D1LGN0</accession>
<keyword evidence="2 5" id="KW-0378">Hydrolase</keyword>
<evidence type="ECO:0000313" key="5">
    <source>
        <dbReference type="EMBL" id="HIU37992.1"/>
    </source>
</evidence>
<organism evidence="5 6">
    <name type="scientific">Candidatus Aphodousia faecigallinarum</name>
    <dbReference type="NCBI Taxonomy" id="2840677"/>
    <lineage>
        <taxon>Bacteria</taxon>
        <taxon>Pseudomonadati</taxon>
        <taxon>Pseudomonadota</taxon>
        <taxon>Betaproteobacteria</taxon>
        <taxon>Burkholderiales</taxon>
        <taxon>Sutterellaceae</taxon>
        <taxon>Sutterellaceae incertae sedis</taxon>
        <taxon>Candidatus Aphodousia</taxon>
    </lineage>
</organism>
<evidence type="ECO:0000256" key="3">
    <source>
        <dbReference type="ARBA" id="ARBA00022842"/>
    </source>
</evidence>
<dbReference type="Pfam" id="PF13419">
    <property type="entry name" value="HAD_2"/>
    <property type="match status" value="1"/>
</dbReference>
<keyword evidence="4" id="KW-0119">Carbohydrate metabolism</keyword>
<dbReference type="InterPro" id="IPR006439">
    <property type="entry name" value="HAD-SF_hydro_IA"/>
</dbReference>
<gene>
    <name evidence="5" type="ORF">IAC56_06960</name>
</gene>
<dbReference type="PANTHER" id="PTHR43434:SF23">
    <property type="entry name" value="PHOSPHOGLYCOLATE PHOSPHATASE"/>
    <property type="match status" value="1"/>
</dbReference>
<dbReference type="InterPro" id="IPR050155">
    <property type="entry name" value="HAD-like_hydrolase_sf"/>
</dbReference>
<name>A0A9D1LGN0_9BURK</name>
<evidence type="ECO:0000256" key="2">
    <source>
        <dbReference type="ARBA" id="ARBA00022801"/>
    </source>
</evidence>
<dbReference type="Proteomes" id="UP000824083">
    <property type="component" value="Unassembled WGS sequence"/>
</dbReference>
<dbReference type="InterPro" id="IPR041492">
    <property type="entry name" value="HAD_2"/>
</dbReference>
<dbReference type="SFLD" id="SFLDG01129">
    <property type="entry name" value="C1.5:_HAD__Beta-PGM__Phosphata"/>
    <property type="match status" value="1"/>
</dbReference>
<dbReference type="SFLD" id="SFLDS00003">
    <property type="entry name" value="Haloacid_Dehalogenase"/>
    <property type="match status" value="1"/>
</dbReference>
<evidence type="ECO:0000313" key="6">
    <source>
        <dbReference type="Proteomes" id="UP000824083"/>
    </source>
</evidence>
<dbReference type="PANTHER" id="PTHR43434">
    <property type="entry name" value="PHOSPHOGLYCOLATE PHOSPHATASE"/>
    <property type="match status" value="1"/>
</dbReference>
<keyword evidence="3" id="KW-0460">Magnesium</keyword>
<sequence length="222" mass="24755">MTMPLILFDLDGTLVDSAPDLCASLNRLREANHMQPLPFSVLREYAGSGARGLLKVGFGIDDQNPRFPELKELFLNDYQNHCAEKVHCFDGVPQLLDKLEQLDWQWGVVTNKFSCFTDPILEKLGLADRASVVVSGDETGKLKPNPDNLLVALRKMNAKADQTPYVGDDIRDSKAAAALGMPFAAATWGYLRTDFPIDQWQTSLIAKHPQELLDWLDSLQNP</sequence>
<dbReference type="EMBL" id="DVMY01000105">
    <property type="protein sequence ID" value="HIU37992.1"/>
    <property type="molecule type" value="Genomic_DNA"/>
</dbReference>
<dbReference type="InterPro" id="IPR023214">
    <property type="entry name" value="HAD_sf"/>
</dbReference>
<dbReference type="GO" id="GO:0006281">
    <property type="term" value="P:DNA repair"/>
    <property type="evidence" value="ECO:0007669"/>
    <property type="project" value="TreeGrafter"/>
</dbReference>
<dbReference type="SUPFAM" id="SSF56784">
    <property type="entry name" value="HAD-like"/>
    <property type="match status" value="1"/>
</dbReference>
<dbReference type="GO" id="GO:0046872">
    <property type="term" value="F:metal ion binding"/>
    <property type="evidence" value="ECO:0007669"/>
    <property type="project" value="UniProtKB-KW"/>
</dbReference>
<comment type="caution">
    <text evidence="5">The sequence shown here is derived from an EMBL/GenBank/DDBJ whole genome shotgun (WGS) entry which is preliminary data.</text>
</comment>
<protein>
    <submittedName>
        <fullName evidence="5">HAD-IA family hydrolase</fullName>
    </submittedName>
</protein>
<dbReference type="InterPro" id="IPR023198">
    <property type="entry name" value="PGP-like_dom2"/>
</dbReference>
<dbReference type="GO" id="GO:0008967">
    <property type="term" value="F:phosphoglycolate phosphatase activity"/>
    <property type="evidence" value="ECO:0007669"/>
    <property type="project" value="TreeGrafter"/>
</dbReference>
<evidence type="ECO:0000256" key="1">
    <source>
        <dbReference type="ARBA" id="ARBA00022723"/>
    </source>
</evidence>
<reference evidence="5" key="2">
    <citation type="journal article" date="2021" name="PeerJ">
        <title>Extensive microbial diversity within the chicken gut microbiome revealed by metagenomics and culture.</title>
        <authorList>
            <person name="Gilroy R."/>
            <person name="Ravi A."/>
            <person name="Getino M."/>
            <person name="Pursley I."/>
            <person name="Horton D.L."/>
            <person name="Alikhan N.F."/>
            <person name="Baker D."/>
            <person name="Gharbi K."/>
            <person name="Hall N."/>
            <person name="Watson M."/>
            <person name="Adriaenssens E.M."/>
            <person name="Foster-Nyarko E."/>
            <person name="Jarju S."/>
            <person name="Secka A."/>
            <person name="Antonio M."/>
            <person name="Oren A."/>
            <person name="Chaudhuri R.R."/>
            <person name="La Ragione R."/>
            <person name="Hildebrand F."/>
            <person name="Pallen M.J."/>
        </authorList>
    </citation>
    <scope>NUCLEOTIDE SEQUENCE</scope>
    <source>
        <strain evidence="5">7463</strain>
    </source>
</reference>
<dbReference type="GO" id="GO:0005829">
    <property type="term" value="C:cytosol"/>
    <property type="evidence" value="ECO:0007669"/>
    <property type="project" value="TreeGrafter"/>
</dbReference>
<keyword evidence="1" id="KW-0479">Metal-binding</keyword>
<dbReference type="Gene3D" id="1.10.150.240">
    <property type="entry name" value="Putative phosphatase, domain 2"/>
    <property type="match status" value="1"/>
</dbReference>
<dbReference type="Gene3D" id="3.40.50.1000">
    <property type="entry name" value="HAD superfamily/HAD-like"/>
    <property type="match status" value="1"/>
</dbReference>
<evidence type="ECO:0000256" key="4">
    <source>
        <dbReference type="ARBA" id="ARBA00023277"/>
    </source>
</evidence>
<dbReference type="NCBIfam" id="TIGR01549">
    <property type="entry name" value="HAD-SF-IA-v1"/>
    <property type="match status" value="1"/>
</dbReference>